<dbReference type="GO" id="GO:0019239">
    <property type="term" value="F:deaminase activity"/>
    <property type="evidence" value="ECO:0007669"/>
    <property type="project" value="TreeGrafter"/>
</dbReference>
<dbReference type="Pfam" id="PF01042">
    <property type="entry name" value="Ribonuc_L-PSP"/>
    <property type="match status" value="1"/>
</dbReference>
<comment type="similarity">
    <text evidence="1">Belongs to the RutC family.</text>
</comment>
<dbReference type="OrthoDB" id="9803101at2"/>
<dbReference type="RefSeq" id="WP_121011996.1">
    <property type="nucleotide sequence ID" value="NZ_RCCJ01000001.1"/>
</dbReference>
<evidence type="ECO:0000313" key="2">
    <source>
        <dbReference type="EMBL" id="RLJ71123.1"/>
    </source>
</evidence>
<proteinExistence type="inferred from homology"/>
<gene>
    <name evidence="2" type="ORF">BCF55_1419</name>
</gene>
<dbReference type="PANTHER" id="PTHR11803:SF39">
    <property type="entry name" value="2-IMINOBUTANOATE_2-IMINOPROPANOATE DEAMINASE"/>
    <property type="match status" value="1"/>
</dbReference>
<comment type="caution">
    <text evidence="2">The sequence shown here is derived from an EMBL/GenBank/DDBJ whole genome shotgun (WGS) entry which is preliminary data.</text>
</comment>
<dbReference type="Proteomes" id="UP000267841">
    <property type="component" value="Unassembled WGS sequence"/>
</dbReference>
<sequence length="127" mass="13819">MKRAIFTEGAPAPVGPYSQAIEVNGTLYVSGQIGIDPGTNRLRESFEGQAEQVLKNVEAVLQEAGYSKGDIVKVVIYLTDITKFKEFNSLYESFFQGIEPKPARVTVGVKELPLGAQIEVEVTAVKV</sequence>
<dbReference type="CDD" id="cd00448">
    <property type="entry name" value="YjgF_YER057c_UK114_family"/>
    <property type="match status" value="1"/>
</dbReference>
<accession>A0A497XWI5</accession>
<dbReference type="InterPro" id="IPR006175">
    <property type="entry name" value="YjgF/YER057c/UK114"/>
</dbReference>
<dbReference type="Gene3D" id="3.30.1330.40">
    <property type="entry name" value="RutC-like"/>
    <property type="match status" value="1"/>
</dbReference>
<dbReference type="GO" id="GO:0005829">
    <property type="term" value="C:cytosol"/>
    <property type="evidence" value="ECO:0007669"/>
    <property type="project" value="TreeGrafter"/>
</dbReference>
<dbReference type="NCBIfam" id="TIGR00004">
    <property type="entry name" value="Rid family detoxifying hydrolase"/>
    <property type="match status" value="1"/>
</dbReference>
<dbReference type="SUPFAM" id="SSF55298">
    <property type="entry name" value="YjgF-like"/>
    <property type="match status" value="1"/>
</dbReference>
<dbReference type="InterPro" id="IPR035959">
    <property type="entry name" value="RutC-like_sf"/>
</dbReference>
<organism evidence="2 3">
    <name type="scientific">Hydrogenivirga caldilitoris</name>
    <dbReference type="NCBI Taxonomy" id="246264"/>
    <lineage>
        <taxon>Bacteria</taxon>
        <taxon>Pseudomonadati</taxon>
        <taxon>Aquificota</taxon>
        <taxon>Aquificia</taxon>
        <taxon>Aquificales</taxon>
        <taxon>Aquificaceae</taxon>
        <taxon>Hydrogenivirga</taxon>
    </lineage>
</organism>
<evidence type="ECO:0000256" key="1">
    <source>
        <dbReference type="ARBA" id="ARBA00010552"/>
    </source>
</evidence>
<reference evidence="2 3" key="1">
    <citation type="submission" date="2018-10" db="EMBL/GenBank/DDBJ databases">
        <title>Genomic Encyclopedia of Archaeal and Bacterial Type Strains, Phase II (KMG-II): from individual species to whole genera.</title>
        <authorList>
            <person name="Goeker M."/>
        </authorList>
    </citation>
    <scope>NUCLEOTIDE SEQUENCE [LARGE SCALE GENOMIC DNA]</scope>
    <source>
        <strain evidence="2 3">DSM 16510</strain>
    </source>
</reference>
<dbReference type="PANTHER" id="PTHR11803">
    <property type="entry name" value="2-IMINOBUTANOATE/2-IMINOPROPANOATE DEAMINASE RIDA"/>
    <property type="match status" value="1"/>
</dbReference>
<dbReference type="InterPro" id="IPR006056">
    <property type="entry name" value="RidA"/>
</dbReference>
<protein>
    <submittedName>
        <fullName evidence="2">2-iminobutanoate/2-iminopropanoate deaminase</fullName>
    </submittedName>
</protein>
<dbReference type="EMBL" id="RCCJ01000001">
    <property type="protein sequence ID" value="RLJ71123.1"/>
    <property type="molecule type" value="Genomic_DNA"/>
</dbReference>
<dbReference type="FunFam" id="3.30.1330.40:FF:000001">
    <property type="entry name" value="L-PSP family endoribonuclease"/>
    <property type="match status" value="1"/>
</dbReference>
<name>A0A497XWI5_9AQUI</name>
<evidence type="ECO:0000313" key="3">
    <source>
        <dbReference type="Proteomes" id="UP000267841"/>
    </source>
</evidence>
<dbReference type="AlphaFoldDB" id="A0A497XWI5"/>
<keyword evidence="3" id="KW-1185">Reference proteome</keyword>